<accession>A0A101FVF7</accession>
<dbReference type="Proteomes" id="UP000057043">
    <property type="component" value="Unassembled WGS sequence"/>
</dbReference>
<organism evidence="1 4">
    <name type="scientific">Methanothrix harundinacea</name>
    <dbReference type="NCBI Taxonomy" id="301375"/>
    <lineage>
        <taxon>Archaea</taxon>
        <taxon>Methanobacteriati</taxon>
        <taxon>Methanobacteriota</taxon>
        <taxon>Stenosarchaea group</taxon>
        <taxon>Methanomicrobia</taxon>
        <taxon>Methanotrichales</taxon>
        <taxon>Methanotrichaceae</taxon>
        <taxon>Methanothrix</taxon>
    </lineage>
</organism>
<dbReference type="EMBL" id="LGHB01000002">
    <property type="protein sequence ID" value="KUK97462.1"/>
    <property type="molecule type" value="Genomic_DNA"/>
</dbReference>
<evidence type="ECO:0000313" key="4">
    <source>
        <dbReference type="Proteomes" id="UP000057043"/>
    </source>
</evidence>
<dbReference type="PATRIC" id="fig|301375.6.peg.1856"/>
<evidence type="ECO:0000313" key="2">
    <source>
        <dbReference type="EMBL" id="KUK97462.1"/>
    </source>
</evidence>
<protein>
    <submittedName>
        <fullName evidence="1">Uncharacterized protein</fullName>
    </submittedName>
</protein>
<dbReference type="AlphaFoldDB" id="A0A101FVF7"/>
<comment type="caution">
    <text evidence="1">The sequence shown here is derived from an EMBL/GenBank/DDBJ whole genome shotgun (WGS) entry which is preliminary data.</text>
</comment>
<gene>
    <name evidence="1" type="ORF">XD72_0406</name>
    <name evidence="2" type="ORF">XE07_0292</name>
</gene>
<name>A0A101FVF7_9EURY</name>
<evidence type="ECO:0000313" key="1">
    <source>
        <dbReference type="EMBL" id="KUK45157.1"/>
    </source>
</evidence>
<reference evidence="2" key="1">
    <citation type="journal article" date="2015" name="MBio">
        <title>Genome-resolved metagenomic analysis reveals roles for candidate phyla and other microbial community members in biogeochemical transformations in oil reservoirs.</title>
        <authorList>
            <person name="Hu P."/>
            <person name="Tom L."/>
            <person name="Singh A."/>
            <person name="Thomas B.C."/>
            <person name="Baker B.J."/>
            <person name="Piceno Y.M."/>
            <person name="Andersen G.L."/>
            <person name="Banfield J.F."/>
        </authorList>
    </citation>
    <scope>NUCLEOTIDE SEQUENCE [LARGE SCALE GENOMIC DNA]</scope>
    <source>
        <strain evidence="2">56_747</strain>
    </source>
</reference>
<proteinExistence type="predicted"/>
<dbReference type="Proteomes" id="UP000053961">
    <property type="component" value="Unassembled WGS sequence"/>
</dbReference>
<dbReference type="EMBL" id="LGFT01000007">
    <property type="protein sequence ID" value="KUK45157.1"/>
    <property type="molecule type" value="Genomic_DNA"/>
</dbReference>
<sequence length="67" mass="7311">MAKLSDGNVTVLYVVDIDRILSDVRDTIANEVGEALDRSICEAMSCAMAITESPGPKPMKKIKTFDH</sequence>
<evidence type="ECO:0000313" key="3">
    <source>
        <dbReference type="Proteomes" id="UP000053961"/>
    </source>
</evidence>
<reference evidence="3 4" key="2">
    <citation type="journal article" date="2015" name="MBio">
        <title>Genome-Resolved Metagenomic Analysis Reveals Roles for Candidate Phyla and Other Microbial Community Members in Biogeochemical Transformations in Oil Reservoirs.</title>
        <authorList>
            <person name="Hu P."/>
            <person name="Tom L."/>
            <person name="Singh A."/>
            <person name="Thomas B.C."/>
            <person name="Baker B.J."/>
            <person name="Piceno Y.M."/>
            <person name="Andersen G.L."/>
            <person name="Banfield J.F."/>
        </authorList>
    </citation>
    <scope>NUCLEOTIDE SEQUENCE [LARGE SCALE GENOMIC DNA]</scope>
    <source>
        <strain evidence="1">57_489</strain>
    </source>
</reference>